<keyword evidence="4" id="KW-0597">Phosphoprotein</keyword>
<comment type="catalytic activity">
    <reaction evidence="8 9">
        <text>5-phospho-alpha-D-ribose 1-diphosphate + nicotinate + ATP + H2O = nicotinate beta-D-ribonucleotide + ADP + phosphate + diphosphate</text>
        <dbReference type="Rhea" id="RHEA:36163"/>
        <dbReference type="ChEBI" id="CHEBI:15377"/>
        <dbReference type="ChEBI" id="CHEBI:30616"/>
        <dbReference type="ChEBI" id="CHEBI:32544"/>
        <dbReference type="ChEBI" id="CHEBI:33019"/>
        <dbReference type="ChEBI" id="CHEBI:43474"/>
        <dbReference type="ChEBI" id="CHEBI:57502"/>
        <dbReference type="ChEBI" id="CHEBI:58017"/>
        <dbReference type="ChEBI" id="CHEBI:456216"/>
        <dbReference type="EC" id="6.3.4.21"/>
    </reaction>
</comment>
<dbReference type="EMBL" id="JACBXV010000052">
    <property type="protein sequence ID" value="NYS68959.1"/>
    <property type="molecule type" value="Genomic_DNA"/>
</dbReference>
<accession>A0A853EI55</accession>
<dbReference type="GO" id="GO:0004516">
    <property type="term" value="F:nicotinate phosphoribosyltransferase activity"/>
    <property type="evidence" value="ECO:0007669"/>
    <property type="project" value="UniProtKB-UniRule"/>
</dbReference>
<feature type="domain" description="Nicotinate/nicotinamide phosphoribosyltransferase" evidence="11">
    <location>
        <begin position="189"/>
        <end position="313"/>
    </location>
</feature>
<feature type="region of interest" description="Disordered" evidence="10">
    <location>
        <begin position="1"/>
        <end position="33"/>
    </location>
</feature>
<evidence type="ECO:0000259" key="12">
    <source>
        <dbReference type="Pfam" id="PF17767"/>
    </source>
</evidence>
<dbReference type="NCBIfam" id="NF009131">
    <property type="entry name" value="PRK12484.1"/>
    <property type="match status" value="1"/>
</dbReference>
<dbReference type="InterPro" id="IPR040727">
    <property type="entry name" value="NAPRTase_N"/>
</dbReference>
<organism evidence="13 14">
    <name type="scientific">Actinomyces bowdenii</name>
    <dbReference type="NCBI Taxonomy" id="131109"/>
    <lineage>
        <taxon>Bacteria</taxon>
        <taxon>Bacillati</taxon>
        <taxon>Actinomycetota</taxon>
        <taxon>Actinomycetes</taxon>
        <taxon>Actinomycetales</taxon>
        <taxon>Actinomycetaceae</taxon>
        <taxon>Actinomyces</taxon>
    </lineage>
</organism>
<reference evidence="13 14" key="1">
    <citation type="submission" date="2020-07" db="EMBL/GenBank/DDBJ databases">
        <title>MOT database genomes.</title>
        <authorList>
            <person name="Joseph S."/>
            <person name="Aduse-Opoku J."/>
            <person name="Hashim A."/>
            <person name="Wade W."/>
            <person name="Curtis M."/>
        </authorList>
    </citation>
    <scope>NUCLEOTIDE SEQUENCE [LARGE SCALE GENOMIC DNA]</scope>
    <source>
        <strain evidence="13 14">WMus004</strain>
    </source>
</reference>
<dbReference type="SUPFAM" id="SSF54675">
    <property type="entry name" value="Nicotinate/Quinolinate PRTase N-terminal domain-like"/>
    <property type="match status" value="1"/>
</dbReference>
<evidence type="ECO:0000256" key="2">
    <source>
        <dbReference type="ARBA" id="ARBA00010897"/>
    </source>
</evidence>
<evidence type="ECO:0000259" key="11">
    <source>
        <dbReference type="Pfam" id="PF04095"/>
    </source>
</evidence>
<evidence type="ECO:0000256" key="5">
    <source>
        <dbReference type="ARBA" id="ARBA00022598"/>
    </source>
</evidence>
<dbReference type="Gene3D" id="3.20.140.10">
    <property type="entry name" value="nicotinate phosphoribosyltransferase"/>
    <property type="match status" value="1"/>
</dbReference>
<dbReference type="PANTHER" id="PTHR11098">
    <property type="entry name" value="NICOTINATE PHOSPHORIBOSYLTRANSFERASE"/>
    <property type="match status" value="1"/>
</dbReference>
<evidence type="ECO:0000313" key="13">
    <source>
        <dbReference type="EMBL" id="NYS68959.1"/>
    </source>
</evidence>
<keyword evidence="7 9" id="KW-0808">Transferase</keyword>
<dbReference type="NCBIfam" id="TIGR01513">
    <property type="entry name" value="NAPRTase_put"/>
    <property type="match status" value="1"/>
</dbReference>
<dbReference type="InterPro" id="IPR036068">
    <property type="entry name" value="Nicotinate_pribotase-like_C"/>
</dbReference>
<dbReference type="UniPathway" id="UPA00253">
    <property type="reaction ID" value="UER00457"/>
</dbReference>
<name>A0A853EI55_9ACTO</name>
<dbReference type="InterPro" id="IPR007229">
    <property type="entry name" value="Nic_PRibTrfase-Fam"/>
</dbReference>
<dbReference type="GO" id="GO:0005829">
    <property type="term" value="C:cytosol"/>
    <property type="evidence" value="ECO:0007669"/>
    <property type="project" value="TreeGrafter"/>
</dbReference>
<evidence type="ECO:0000256" key="8">
    <source>
        <dbReference type="ARBA" id="ARBA00048668"/>
    </source>
</evidence>
<dbReference type="InterPro" id="IPR041525">
    <property type="entry name" value="N/Namide_PRibTrfase"/>
</dbReference>
<dbReference type="Proteomes" id="UP000572528">
    <property type="component" value="Unassembled WGS sequence"/>
</dbReference>
<dbReference type="Pfam" id="PF17767">
    <property type="entry name" value="NAPRTase_N"/>
    <property type="match status" value="1"/>
</dbReference>
<evidence type="ECO:0000313" key="14">
    <source>
        <dbReference type="Proteomes" id="UP000572528"/>
    </source>
</evidence>
<evidence type="ECO:0000256" key="1">
    <source>
        <dbReference type="ARBA" id="ARBA00004952"/>
    </source>
</evidence>
<keyword evidence="5 9" id="KW-0436">Ligase</keyword>
<proteinExistence type="inferred from homology"/>
<dbReference type="GO" id="GO:0034355">
    <property type="term" value="P:NAD+ biosynthetic process via the salvage pathway"/>
    <property type="evidence" value="ECO:0007669"/>
    <property type="project" value="TreeGrafter"/>
</dbReference>
<dbReference type="NCBIfam" id="NF006698">
    <property type="entry name" value="PRK09243.1-5"/>
    <property type="match status" value="1"/>
</dbReference>
<comment type="pathway">
    <text evidence="1 9">Cofactor biosynthesis; NAD(+) biosynthesis; nicotinate D-ribonucleotide from nicotinate: step 1/1.</text>
</comment>
<dbReference type="SUPFAM" id="SSF51690">
    <property type="entry name" value="Nicotinate/Quinolinate PRTase C-terminal domain-like"/>
    <property type="match status" value="1"/>
</dbReference>
<dbReference type="GO" id="GO:0016757">
    <property type="term" value="F:glycosyltransferase activity"/>
    <property type="evidence" value="ECO:0007669"/>
    <property type="project" value="UniProtKB-KW"/>
</dbReference>
<comment type="caution">
    <text evidence="13">The sequence shown here is derived from an EMBL/GenBank/DDBJ whole genome shotgun (WGS) entry which is preliminary data.</text>
</comment>
<feature type="domain" description="Nicotinate phosphoribosyltransferase N-terminal" evidence="12">
    <location>
        <begin position="44"/>
        <end position="166"/>
    </location>
</feature>
<dbReference type="InterPro" id="IPR006405">
    <property type="entry name" value="Nic_PRibTrfase_pncB"/>
</dbReference>
<evidence type="ECO:0000256" key="7">
    <source>
        <dbReference type="ARBA" id="ARBA00022679"/>
    </source>
</evidence>
<dbReference type="EC" id="6.3.4.21" evidence="3 9"/>
<gene>
    <name evidence="13" type="ORF">HZZ05_05420</name>
</gene>
<evidence type="ECO:0000256" key="9">
    <source>
        <dbReference type="RuleBase" id="RU365100"/>
    </source>
</evidence>
<dbReference type="InterPro" id="IPR013785">
    <property type="entry name" value="Aldolase_TIM"/>
</dbReference>
<evidence type="ECO:0000256" key="10">
    <source>
        <dbReference type="SAM" id="MobiDB-lite"/>
    </source>
</evidence>
<evidence type="ECO:0000256" key="6">
    <source>
        <dbReference type="ARBA" id="ARBA00022642"/>
    </source>
</evidence>
<dbReference type="PANTHER" id="PTHR11098:SF8">
    <property type="entry name" value="NICOTINATE PHOSPHORIBOSYLTRANSFERASE PNCB1"/>
    <property type="match status" value="1"/>
</dbReference>
<dbReference type="Gene3D" id="3.20.20.70">
    <property type="entry name" value="Aldolase class I"/>
    <property type="match status" value="1"/>
</dbReference>
<evidence type="ECO:0000256" key="4">
    <source>
        <dbReference type="ARBA" id="ARBA00022553"/>
    </source>
</evidence>
<comment type="similarity">
    <text evidence="2 9">Belongs to the NAPRTase family.</text>
</comment>
<sequence>MDPAYRLARTESPGSGPAAPTGLQRQGCSLGPVNTLRPSPSTSLLTDMYELTMLQSALRSGAAHRDSVFELFGRRLPASRRFGVVAGTGRLLEAIEAFTFTPEQIDFLHRTGVVDDETLDYLRDYRFSGTVRGYGEGECYFAGSPLLSVEGTFAEACIIETLALSIYNYDCAVASAASRMTIAAHGRPCIDFGARRTHEQAAVAAARAAVVGGFIGTSNLEAGLAYGIPTFGTSAHSFTLVHDSEEEAFAAQIASQGPSTTILVDTYDVATGVERAVAAARAAGGELGAVRLDSGDLVAGAFKVRAQLDALGATSTRITVTSDLDEYAIAGLGAAPVDSYGVGTRLVTGSGRPTAALVYKLVERRGADGTMEEVAKFSSGGKSTVGGRKWAGRVLDSSGTAVEELVVSSTTEDQGMEALAAAHARPLQLTLIDQGRVVEEHRGPGALEAAAERHRVSRAELPYDAWRLSEGDPALPTRHLDLNGMQASRR</sequence>
<keyword evidence="13" id="KW-0328">Glycosyltransferase</keyword>
<dbReference type="Pfam" id="PF04095">
    <property type="entry name" value="NAPRTase"/>
    <property type="match status" value="1"/>
</dbReference>
<evidence type="ECO:0000256" key="3">
    <source>
        <dbReference type="ARBA" id="ARBA00013236"/>
    </source>
</evidence>
<comment type="PTM">
    <text evidence="9">Transiently phosphorylated on a His residue during the reaction cycle. Phosphorylation strongly increases the affinity for substrates and increases the rate of nicotinate D-ribonucleotide production. Dephosphorylation regenerates the low-affinity form of the enzyme, leading to product release.</text>
</comment>
<protein>
    <recommendedName>
        <fullName evidence="3 9">Nicotinate phosphoribosyltransferase</fullName>
        <ecNumber evidence="3 9">6.3.4.21</ecNumber>
    </recommendedName>
</protein>
<comment type="function">
    <text evidence="9">Catalyzes the first step in the biosynthesis of NAD from nicotinic acid, the ATP-dependent synthesis of beta-nicotinate D-ribonucleotide from nicotinate and 5-phospho-D-ribose 1-phosphate.</text>
</comment>
<dbReference type="AlphaFoldDB" id="A0A853EI55"/>
<keyword evidence="6 9" id="KW-0662">Pyridine nucleotide biosynthesis</keyword>